<dbReference type="Proteomes" id="UP000251314">
    <property type="component" value="Unassembled WGS sequence"/>
</dbReference>
<dbReference type="Proteomes" id="UP000774804">
    <property type="component" value="Unassembled WGS sequence"/>
</dbReference>
<dbReference type="VEuPathDB" id="FungiDB:PC110_g4338"/>
<dbReference type="AlphaFoldDB" id="A0A329SR82"/>
<evidence type="ECO:0000313" key="2">
    <source>
        <dbReference type="EMBL" id="KAG2880891.1"/>
    </source>
</evidence>
<dbReference type="EMBL" id="MJFZ01000066">
    <property type="protein sequence ID" value="RAW39463.1"/>
    <property type="molecule type" value="Genomic_DNA"/>
</dbReference>
<evidence type="ECO:0000313" key="4">
    <source>
        <dbReference type="EMBL" id="RAW39463.1"/>
    </source>
</evidence>
<name>A0A329SR82_9STRA</name>
<feature type="signal peptide" evidence="1">
    <location>
        <begin position="1"/>
        <end position="19"/>
    </location>
</feature>
<accession>A0A329SR82</accession>
<organism evidence="4 5">
    <name type="scientific">Phytophthora cactorum</name>
    <dbReference type="NCBI Taxonomy" id="29920"/>
    <lineage>
        <taxon>Eukaryota</taxon>
        <taxon>Sar</taxon>
        <taxon>Stramenopiles</taxon>
        <taxon>Oomycota</taxon>
        <taxon>Peronosporomycetes</taxon>
        <taxon>Peronosporales</taxon>
        <taxon>Peronosporaceae</taxon>
        <taxon>Phytophthora</taxon>
    </lineage>
</organism>
<reference evidence="4 5" key="1">
    <citation type="submission" date="2018-01" db="EMBL/GenBank/DDBJ databases">
        <title>Draft genome of the strawberry crown rot pathogen Phytophthora cactorum.</title>
        <authorList>
            <person name="Armitage A.D."/>
            <person name="Lysoe E."/>
            <person name="Nellist C.F."/>
            <person name="Harrison R.J."/>
            <person name="Brurberg M.B."/>
        </authorList>
    </citation>
    <scope>NUCLEOTIDE SEQUENCE [LARGE SCALE GENOMIC DNA]</scope>
    <source>
        <strain evidence="4 5">10300</strain>
    </source>
</reference>
<keyword evidence="1" id="KW-0732">Signal</keyword>
<dbReference type="EMBL" id="RCMI01001820">
    <property type="protein sequence ID" value="KAG2880891.1"/>
    <property type="molecule type" value="Genomic_DNA"/>
</dbReference>
<sequence length="40" mass="4492">MSAMHLVAFVLSVRSGVYQVAEMGGLYDNNLLKALRPRFH</sequence>
<evidence type="ECO:0000256" key="1">
    <source>
        <dbReference type="SAM" id="SignalP"/>
    </source>
</evidence>
<feature type="chain" id="PRO_5036061720" evidence="1">
    <location>
        <begin position="20"/>
        <end position="40"/>
    </location>
</feature>
<comment type="caution">
    <text evidence="4">The sequence shown here is derived from an EMBL/GenBank/DDBJ whole genome shotgun (WGS) entry which is preliminary data.</text>
</comment>
<evidence type="ECO:0000313" key="3">
    <source>
        <dbReference type="EMBL" id="KAG2975436.1"/>
    </source>
</evidence>
<dbReference type="Proteomes" id="UP000697107">
    <property type="component" value="Unassembled WGS sequence"/>
</dbReference>
<reference evidence="2" key="2">
    <citation type="submission" date="2018-10" db="EMBL/GenBank/DDBJ databases">
        <title>Effector identification in a new, highly contiguous assembly of the strawberry crown rot pathogen Phytophthora cactorum.</title>
        <authorList>
            <person name="Armitage A.D."/>
            <person name="Nellist C.F."/>
            <person name="Bates H."/>
            <person name="Vickerstaff R.J."/>
            <person name="Harrison R.J."/>
        </authorList>
    </citation>
    <scope>NUCLEOTIDE SEQUENCE</scope>
    <source>
        <strain evidence="2">4032</strain>
        <strain evidence="3">P415</strain>
    </source>
</reference>
<evidence type="ECO:0000313" key="5">
    <source>
        <dbReference type="Proteomes" id="UP000251314"/>
    </source>
</evidence>
<gene>
    <name evidence="4" type="ORF">PC110_g4338</name>
    <name evidence="2" type="ORF">PC115_g22383</name>
    <name evidence="3" type="ORF">PC118_g13929</name>
</gene>
<dbReference type="EMBL" id="RCML01000493">
    <property type="protein sequence ID" value="KAG2975436.1"/>
    <property type="molecule type" value="Genomic_DNA"/>
</dbReference>
<keyword evidence="5" id="KW-1185">Reference proteome</keyword>
<protein>
    <submittedName>
        <fullName evidence="4">Uncharacterized protein</fullName>
    </submittedName>
</protein>
<proteinExistence type="predicted"/>